<feature type="domain" description="UDP-glucose/GDP-mannose dehydrogenase C-terminal" evidence="8">
    <location>
        <begin position="315"/>
        <end position="416"/>
    </location>
</feature>
<dbReference type="InterPro" id="IPR036220">
    <property type="entry name" value="UDP-Glc/GDP-Man_DH_C_sf"/>
</dbReference>
<accession>A0ABS4GT13</accession>
<dbReference type="Gene3D" id="1.20.5.100">
    <property type="entry name" value="Cytochrome c1, transmembrane anchor, C-terminal"/>
    <property type="match status" value="1"/>
</dbReference>
<dbReference type="NCBIfam" id="TIGR03026">
    <property type="entry name" value="NDP-sugDHase"/>
    <property type="match status" value="1"/>
</dbReference>
<keyword evidence="4 7" id="KW-0560">Oxidoreductase</keyword>
<evidence type="ECO:0000256" key="5">
    <source>
        <dbReference type="ARBA" id="ARBA00023027"/>
    </source>
</evidence>
<dbReference type="InterPro" id="IPR036291">
    <property type="entry name" value="NAD(P)-bd_dom_sf"/>
</dbReference>
<evidence type="ECO:0000256" key="2">
    <source>
        <dbReference type="ARBA" id="ARBA00006601"/>
    </source>
</evidence>
<comment type="catalytic activity">
    <reaction evidence="6 7">
        <text>UDP-alpha-D-glucose + 2 NAD(+) + H2O = UDP-alpha-D-glucuronate + 2 NADH + 3 H(+)</text>
        <dbReference type="Rhea" id="RHEA:23596"/>
        <dbReference type="ChEBI" id="CHEBI:15377"/>
        <dbReference type="ChEBI" id="CHEBI:15378"/>
        <dbReference type="ChEBI" id="CHEBI:57540"/>
        <dbReference type="ChEBI" id="CHEBI:57945"/>
        <dbReference type="ChEBI" id="CHEBI:58052"/>
        <dbReference type="ChEBI" id="CHEBI:58885"/>
        <dbReference type="EC" id="1.1.1.22"/>
    </reaction>
</comment>
<dbReference type="Pfam" id="PF03721">
    <property type="entry name" value="UDPG_MGDP_dh_N"/>
    <property type="match status" value="1"/>
</dbReference>
<dbReference type="InterPro" id="IPR001732">
    <property type="entry name" value="UDP-Glc/GDP-Man_DH_N"/>
</dbReference>
<dbReference type="Proteomes" id="UP001519343">
    <property type="component" value="Unassembled WGS sequence"/>
</dbReference>
<dbReference type="PIRSF" id="PIRSF000124">
    <property type="entry name" value="UDPglc_GDPman_dh"/>
    <property type="match status" value="1"/>
</dbReference>
<keyword evidence="10" id="KW-1185">Reference proteome</keyword>
<comment type="caution">
    <text evidence="9">The sequence shown here is derived from an EMBL/GenBank/DDBJ whole genome shotgun (WGS) entry which is preliminary data.</text>
</comment>
<dbReference type="RefSeq" id="WP_209811409.1">
    <property type="nucleotide sequence ID" value="NZ_JAGGKT010000011.1"/>
</dbReference>
<dbReference type="SUPFAM" id="SSF52413">
    <property type="entry name" value="UDP-glucose/GDP-mannose dehydrogenase C-terminal domain"/>
    <property type="match status" value="1"/>
</dbReference>
<evidence type="ECO:0000256" key="3">
    <source>
        <dbReference type="ARBA" id="ARBA00012954"/>
    </source>
</evidence>
<dbReference type="InterPro" id="IPR008927">
    <property type="entry name" value="6-PGluconate_DH-like_C_sf"/>
</dbReference>
<dbReference type="InterPro" id="IPR028357">
    <property type="entry name" value="UDPglc_DH_bac"/>
</dbReference>
<dbReference type="Pfam" id="PF00984">
    <property type="entry name" value="UDPG_MGDP_dh"/>
    <property type="match status" value="1"/>
</dbReference>
<comment type="pathway">
    <text evidence="1">Nucleotide-sugar biosynthesis; UDP-alpha-D-glucuronate biosynthesis; UDP-alpha-D-glucuronate from UDP-alpha-D-glucose: step 1/1.</text>
</comment>
<protein>
    <recommendedName>
        <fullName evidence="3 7">UDP-glucose 6-dehydrogenase</fullName>
        <ecNumber evidence="3 7">1.1.1.22</ecNumber>
    </recommendedName>
</protein>
<name>A0ABS4GT13_9BACL</name>
<evidence type="ECO:0000256" key="6">
    <source>
        <dbReference type="ARBA" id="ARBA00047473"/>
    </source>
</evidence>
<evidence type="ECO:0000313" key="9">
    <source>
        <dbReference type="EMBL" id="MBP1933389.1"/>
    </source>
</evidence>
<dbReference type="PANTHER" id="PTHR43750">
    <property type="entry name" value="UDP-GLUCOSE 6-DEHYDROGENASE TUAD"/>
    <property type="match status" value="1"/>
</dbReference>
<dbReference type="SUPFAM" id="SSF51735">
    <property type="entry name" value="NAD(P)-binding Rossmann-fold domains"/>
    <property type="match status" value="1"/>
</dbReference>
<evidence type="ECO:0000256" key="7">
    <source>
        <dbReference type="PIRNR" id="PIRNR000124"/>
    </source>
</evidence>
<comment type="similarity">
    <text evidence="2 7">Belongs to the UDP-glucose/GDP-mannose dehydrogenase family.</text>
</comment>
<organism evidence="9 10">
    <name type="scientific">Ammoniphilus resinae</name>
    <dbReference type="NCBI Taxonomy" id="861532"/>
    <lineage>
        <taxon>Bacteria</taxon>
        <taxon>Bacillati</taxon>
        <taxon>Bacillota</taxon>
        <taxon>Bacilli</taxon>
        <taxon>Bacillales</taxon>
        <taxon>Paenibacillaceae</taxon>
        <taxon>Aneurinibacillus group</taxon>
        <taxon>Ammoniphilus</taxon>
    </lineage>
</organism>
<dbReference type="InterPro" id="IPR017476">
    <property type="entry name" value="UDP-Glc/GDP-Man"/>
</dbReference>
<dbReference type="PANTHER" id="PTHR43750:SF3">
    <property type="entry name" value="UDP-GLUCOSE 6-DEHYDROGENASE TUAD"/>
    <property type="match status" value="1"/>
</dbReference>
<sequence>MKVAVIGTGYVGITTAASLGEMGHQIMGVDIDEEKIKKLQSGILPIYEPGVEPLIQDLMRQGRIQFTTDLREAVCFADIIFIAVGTPSLPNGQADLAYVESAAAGIGKCMDCYKVIVNKSTVPIGTAERVKKIITSEVNKRDQFIKFDVVSNPEFLQEGKALQDARWPDRIILGCASENAKNLMNKLYQGVQAPKYFTSPKNAEMIKYASNAFLATKISFMNEMARLCDTLEVDVTEVAQGMGMDKRIGPYFLQAGIGYGGSCFPKDVAALYSMGQQAHLEMPILREAQKVNQTQCDWFVEKMKGIVNLEGKNIALLGLSFKPETDDIREAPSIKLIDLFLRNGAKISAYDPKAMKPIQNIFPQITMAEDCYQVFDGADIVVLCTEWKQFQKLDWMRAKRMMRGNYLFDGRNALSAKELTAIGFHYWGVAKKT</sequence>
<dbReference type="Gene3D" id="3.40.50.720">
    <property type="entry name" value="NAD(P)-binding Rossmann-like Domain"/>
    <property type="match status" value="2"/>
</dbReference>
<dbReference type="InterPro" id="IPR014026">
    <property type="entry name" value="UDP-Glc/GDP-Man_DH_dimer"/>
</dbReference>
<dbReference type="GO" id="GO:0003979">
    <property type="term" value="F:UDP-glucose 6-dehydrogenase activity"/>
    <property type="evidence" value="ECO:0007669"/>
    <property type="project" value="UniProtKB-EC"/>
</dbReference>
<proteinExistence type="inferred from homology"/>
<dbReference type="SUPFAM" id="SSF48179">
    <property type="entry name" value="6-phosphogluconate dehydrogenase C-terminal domain-like"/>
    <property type="match status" value="1"/>
</dbReference>
<evidence type="ECO:0000256" key="1">
    <source>
        <dbReference type="ARBA" id="ARBA00004701"/>
    </source>
</evidence>
<dbReference type="Pfam" id="PF03720">
    <property type="entry name" value="UDPG_MGDP_dh_C"/>
    <property type="match status" value="1"/>
</dbReference>
<gene>
    <name evidence="9" type="ORF">J2Z37_003402</name>
</gene>
<reference evidence="9 10" key="1">
    <citation type="submission" date="2021-03" db="EMBL/GenBank/DDBJ databases">
        <title>Genomic Encyclopedia of Type Strains, Phase IV (KMG-IV): sequencing the most valuable type-strain genomes for metagenomic binning, comparative biology and taxonomic classification.</title>
        <authorList>
            <person name="Goeker M."/>
        </authorList>
    </citation>
    <scope>NUCLEOTIDE SEQUENCE [LARGE SCALE GENOMIC DNA]</scope>
    <source>
        <strain evidence="9 10">DSM 24738</strain>
    </source>
</reference>
<dbReference type="EMBL" id="JAGGKT010000011">
    <property type="protein sequence ID" value="MBP1933389.1"/>
    <property type="molecule type" value="Genomic_DNA"/>
</dbReference>
<evidence type="ECO:0000256" key="4">
    <source>
        <dbReference type="ARBA" id="ARBA00023002"/>
    </source>
</evidence>
<keyword evidence="5 7" id="KW-0520">NAD</keyword>
<dbReference type="SMART" id="SM00984">
    <property type="entry name" value="UDPG_MGDP_dh_C"/>
    <property type="match status" value="1"/>
</dbReference>
<evidence type="ECO:0000259" key="8">
    <source>
        <dbReference type="SMART" id="SM00984"/>
    </source>
</evidence>
<evidence type="ECO:0000313" key="10">
    <source>
        <dbReference type="Proteomes" id="UP001519343"/>
    </source>
</evidence>
<dbReference type="EC" id="1.1.1.22" evidence="3 7"/>
<dbReference type="PIRSF" id="PIRSF500134">
    <property type="entry name" value="UDPglc_DH_bac"/>
    <property type="match status" value="1"/>
</dbReference>
<dbReference type="InterPro" id="IPR014027">
    <property type="entry name" value="UDP-Glc/GDP-Man_DH_C"/>
</dbReference>